<reference evidence="2 3" key="1">
    <citation type="journal article" date="2019" name="Int. J. Syst. Evol. Microbiol.">
        <title>The Global Catalogue of Microorganisms (GCM) 10K type strain sequencing project: providing services to taxonomists for standard genome sequencing and annotation.</title>
        <authorList>
            <consortium name="The Broad Institute Genomics Platform"/>
            <consortium name="The Broad Institute Genome Sequencing Center for Infectious Disease"/>
            <person name="Wu L."/>
            <person name="Ma J."/>
        </authorList>
    </citation>
    <scope>NUCLEOTIDE SEQUENCE [LARGE SCALE GENOMIC DNA]</scope>
    <source>
        <strain evidence="2 3">CGMCC 1.10390</strain>
    </source>
</reference>
<proteinExistence type="predicted"/>
<feature type="domain" description="N-acetyltransferase" evidence="1">
    <location>
        <begin position="112"/>
        <end position="242"/>
    </location>
</feature>
<dbReference type="InterPro" id="IPR016181">
    <property type="entry name" value="Acyl_CoA_acyltransferase"/>
</dbReference>
<dbReference type="EMBL" id="JBHUDO010000003">
    <property type="protein sequence ID" value="MFD1646765.1"/>
    <property type="molecule type" value="Genomic_DNA"/>
</dbReference>
<keyword evidence="3" id="KW-1185">Reference proteome</keyword>
<comment type="caution">
    <text evidence="2">The sequence shown here is derived from an EMBL/GenBank/DDBJ whole genome shotgun (WGS) entry which is preliminary data.</text>
</comment>
<accession>A0ABD6DLY8</accession>
<dbReference type="SUPFAM" id="SSF55729">
    <property type="entry name" value="Acyl-CoA N-acyltransferases (Nat)"/>
    <property type="match status" value="1"/>
</dbReference>
<gene>
    <name evidence="2" type="ORF">ACFSBL_13825</name>
</gene>
<evidence type="ECO:0000313" key="3">
    <source>
        <dbReference type="Proteomes" id="UP001597034"/>
    </source>
</evidence>
<evidence type="ECO:0000313" key="2">
    <source>
        <dbReference type="EMBL" id="MFD1646765.1"/>
    </source>
</evidence>
<dbReference type="RefSeq" id="WP_256401158.1">
    <property type="nucleotide sequence ID" value="NZ_JANHJR010000003.1"/>
</dbReference>
<dbReference type="Proteomes" id="UP001597034">
    <property type="component" value="Unassembled WGS sequence"/>
</dbReference>
<dbReference type="InterPro" id="IPR000182">
    <property type="entry name" value="GNAT_dom"/>
</dbReference>
<dbReference type="Pfam" id="PF00583">
    <property type="entry name" value="Acetyltransf_1"/>
    <property type="match status" value="1"/>
</dbReference>
<dbReference type="PROSITE" id="PS51186">
    <property type="entry name" value="GNAT"/>
    <property type="match status" value="1"/>
</dbReference>
<protein>
    <submittedName>
        <fullName evidence="2">GNAT family N-acetyltransferase</fullName>
    </submittedName>
</protein>
<sequence length="243" mass="25899">MQPATERALEAYWTDQLGVSGDAFETGGVVVGEVGDDAGVQVFVRDGTVAVGAPSAFVADCRARADALAAVAADDPAALERWVEERVAPVETVLGPAFYGYTDRERFEPVASAARVLTDDDEAAYDRFRAAVPADEWDAGGPAFEPGETVGIEADGRLVAAAGFKVWDEQIAHVGVVTHPDYRSRGFGRAVVSRATERALDAGLWPQYRTLDAWPWSVALAEGLGFERFATGLLVVVAQPSNR</sequence>
<dbReference type="Gene3D" id="3.40.630.30">
    <property type="match status" value="1"/>
</dbReference>
<organism evidence="2 3">
    <name type="scientific">Haloarchaeobius litoreus</name>
    <dbReference type="NCBI Taxonomy" id="755306"/>
    <lineage>
        <taxon>Archaea</taxon>
        <taxon>Methanobacteriati</taxon>
        <taxon>Methanobacteriota</taxon>
        <taxon>Stenosarchaea group</taxon>
        <taxon>Halobacteria</taxon>
        <taxon>Halobacteriales</taxon>
        <taxon>Halorubellaceae</taxon>
        <taxon>Haloarchaeobius</taxon>
    </lineage>
</organism>
<dbReference type="CDD" id="cd04301">
    <property type="entry name" value="NAT_SF"/>
    <property type="match status" value="1"/>
</dbReference>
<evidence type="ECO:0000259" key="1">
    <source>
        <dbReference type="PROSITE" id="PS51186"/>
    </source>
</evidence>
<dbReference type="AlphaFoldDB" id="A0ABD6DLY8"/>
<name>A0ABD6DLY8_9EURY</name>